<feature type="compositionally biased region" description="Polar residues" evidence="5">
    <location>
        <begin position="229"/>
        <end position="241"/>
    </location>
</feature>
<dbReference type="EMBL" id="JAUIZM010000001">
    <property type="protein sequence ID" value="KAK1405037.1"/>
    <property type="molecule type" value="Genomic_DNA"/>
</dbReference>
<dbReference type="InterPro" id="IPR046341">
    <property type="entry name" value="SET_dom_sf"/>
</dbReference>
<dbReference type="Gene3D" id="3.90.1420.10">
    <property type="entry name" value="Rubisco LSMT, substrate-binding domain"/>
    <property type="match status" value="1"/>
</dbReference>
<sequence length="517" mass="58022">MSTRQMRAFKRWMKLNGINYSDALQFIQHHQNDAVSVTTLSDLHVGDLVATIPKQSCLTMKTSGAKHVIEDAGLDGYLGLSIALMYEKSLGPDSLWFGYLQLLPQFEPIPLLWSFNELDSFLKGTELHKIVKEDRALINEDWRECISPLIDSAEGVKLNPDDFSVEQYLMAKSLIASRSFEIDDYHGFGMVPLADLFNHKTDAEDVHFTSVASQSDSDEDSKINDDNSEISGQDSEVGNNDSEVRNNDSEVSNNGSNEKNEYEKNIDDAGSELNNSDDPAVLQMIIVKEVEAGAEVFNTYGSMGNAALLHRYGFTEPENPYDIVNIDIELVLRWSSSLFSSRYSRSRVALWRKLDYSGCLAQNSEYFEISSDGKPEIELLILLYVMSFSEEEYNDLSLGLSNPSTSNKLAGSVLSRKVRVILEKGSQIGNNVLLTNAVRSALIEVADLRESLYGSSLLEDDIKELASCCSVKERKFYHSLVLRVSERRILQKLRAYASSSRVKKCERDSKSKKLKVI</sequence>
<dbReference type="PIRSF" id="PIRSF011771">
    <property type="entry name" value="RMS1_SET"/>
    <property type="match status" value="1"/>
</dbReference>
<dbReference type="PANTHER" id="PTHR13271">
    <property type="entry name" value="UNCHARACTERIZED PUTATIVE METHYLTRANSFERASE"/>
    <property type="match status" value="1"/>
</dbReference>
<dbReference type="EC" id="2.1.1.-" evidence="4"/>
<dbReference type="SUPFAM" id="SSF82199">
    <property type="entry name" value="SET domain"/>
    <property type="match status" value="2"/>
</dbReference>
<dbReference type="GO" id="GO:0016279">
    <property type="term" value="F:protein-lysine N-methyltransferase activity"/>
    <property type="evidence" value="ECO:0007669"/>
    <property type="project" value="UniProtKB-UniRule"/>
</dbReference>
<accession>A0AAD8JIF0</accession>
<dbReference type="GO" id="GO:0032259">
    <property type="term" value="P:methylation"/>
    <property type="evidence" value="ECO:0007669"/>
    <property type="project" value="UniProtKB-KW"/>
</dbReference>
<keyword evidence="4" id="KW-0539">Nucleus</keyword>
<reference evidence="6" key="2">
    <citation type="submission" date="2023-05" db="EMBL/GenBank/DDBJ databases">
        <authorList>
            <person name="Schelkunov M.I."/>
        </authorList>
    </citation>
    <scope>NUCLEOTIDE SEQUENCE</scope>
    <source>
        <strain evidence="6">Hsosn_3</strain>
        <tissue evidence="6">Leaf</tissue>
    </source>
</reference>
<gene>
    <name evidence="6" type="ORF">POM88_004642</name>
</gene>
<dbReference type="InterPro" id="IPR036464">
    <property type="entry name" value="Rubisco_LSMT_subst-bd_sf"/>
</dbReference>
<comment type="similarity">
    <text evidence="4">Belongs to the class V-like SAM-binding methyltransferase superfamily. Histone-lysine methyltransferase family. SETD6 subfamily.</text>
</comment>
<dbReference type="Proteomes" id="UP001237642">
    <property type="component" value="Unassembled WGS sequence"/>
</dbReference>
<dbReference type="GO" id="GO:0005634">
    <property type="term" value="C:nucleus"/>
    <property type="evidence" value="ECO:0007669"/>
    <property type="project" value="UniProtKB-SubCell"/>
</dbReference>
<dbReference type="PANTHER" id="PTHR13271:SF34">
    <property type="entry name" value="N-LYSINE METHYLTRANSFERASE SETD6"/>
    <property type="match status" value="1"/>
</dbReference>
<dbReference type="Gene3D" id="3.90.1410.10">
    <property type="entry name" value="set domain protein methyltransferase, domain 1"/>
    <property type="match status" value="1"/>
</dbReference>
<evidence type="ECO:0000256" key="5">
    <source>
        <dbReference type="SAM" id="MobiDB-lite"/>
    </source>
</evidence>
<keyword evidence="3 4" id="KW-0949">S-adenosyl-L-methionine</keyword>
<dbReference type="InterPro" id="IPR050600">
    <property type="entry name" value="SETD3_SETD6_MTase"/>
</dbReference>
<name>A0AAD8JIF0_9APIA</name>
<keyword evidence="7" id="KW-1185">Reference proteome</keyword>
<evidence type="ECO:0000256" key="2">
    <source>
        <dbReference type="ARBA" id="ARBA00022679"/>
    </source>
</evidence>
<comment type="function">
    <text evidence="4">Protein-lysine N-methyltransferase.</text>
</comment>
<dbReference type="AlphaFoldDB" id="A0AAD8JIF0"/>
<reference evidence="6" key="1">
    <citation type="submission" date="2023-02" db="EMBL/GenBank/DDBJ databases">
        <title>Genome of toxic invasive species Heracleum sosnowskyi carries increased number of genes despite the absence of recent whole-genome duplications.</title>
        <authorList>
            <person name="Schelkunov M."/>
            <person name="Shtratnikova V."/>
            <person name="Makarenko M."/>
            <person name="Klepikova A."/>
            <person name="Omelchenko D."/>
            <person name="Novikova G."/>
            <person name="Obukhova E."/>
            <person name="Bogdanov V."/>
            <person name="Penin A."/>
            <person name="Logacheva M."/>
        </authorList>
    </citation>
    <scope>NUCLEOTIDE SEQUENCE</scope>
    <source>
        <strain evidence="6">Hsosn_3</strain>
        <tissue evidence="6">Leaf</tissue>
    </source>
</reference>
<comment type="caution">
    <text evidence="6">The sequence shown here is derived from an EMBL/GenBank/DDBJ whole genome shotgun (WGS) entry which is preliminary data.</text>
</comment>
<protein>
    <recommendedName>
        <fullName evidence="4">N-lysine methyltransferase</fullName>
        <ecNumber evidence="4">2.1.1.-</ecNumber>
    </recommendedName>
</protein>
<evidence type="ECO:0000256" key="3">
    <source>
        <dbReference type="ARBA" id="ARBA00022691"/>
    </source>
</evidence>
<dbReference type="InterPro" id="IPR011383">
    <property type="entry name" value="N-lys_methylase_SETD6"/>
</dbReference>
<evidence type="ECO:0000256" key="1">
    <source>
        <dbReference type="ARBA" id="ARBA00022603"/>
    </source>
</evidence>
<feature type="region of interest" description="Disordered" evidence="5">
    <location>
        <begin position="210"/>
        <end position="262"/>
    </location>
</feature>
<organism evidence="6 7">
    <name type="scientific">Heracleum sosnowskyi</name>
    <dbReference type="NCBI Taxonomy" id="360622"/>
    <lineage>
        <taxon>Eukaryota</taxon>
        <taxon>Viridiplantae</taxon>
        <taxon>Streptophyta</taxon>
        <taxon>Embryophyta</taxon>
        <taxon>Tracheophyta</taxon>
        <taxon>Spermatophyta</taxon>
        <taxon>Magnoliopsida</taxon>
        <taxon>eudicotyledons</taxon>
        <taxon>Gunneridae</taxon>
        <taxon>Pentapetalae</taxon>
        <taxon>asterids</taxon>
        <taxon>campanulids</taxon>
        <taxon>Apiales</taxon>
        <taxon>Apiaceae</taxon>
        <taxon>Apioideae</taxon>
        <taxon>apioid superclade</taxon>
        <taxon>Tordylieae</taxon>
        <taxon>Tordyliinae</taxon>
        <taxon>Heracleum</taxon>
    </lineage>
</organism>
<evidence type="ECO:0000256" key="4">
    <source>
        <dbReference type="PIRNR" id="PIRNR011771"/>
    </source>
</evidence>
<proteinExistence type="inferred from homology"/>
<keyword evidence="1 4" id="KW-0489">Methyltransferase</keyword>
<comment type="subcellular location">
    <subcellularLocation>
        <location evidence="4">Nucleus</location>
    </subcellularLocation>
</comment>
<evidence type="ECO:0000313" key="7">
    <source>
        <dbReference type="Proteomes" id="UP001237642"/>
    </source>
</evidence>
<evidence type="ECO:0000313" key="6">
    <source>
        <dbReference type="EMBL" id="KAK1405037.1"/>
    </source>
</evidence>
<keyword evidence="2 4" id="KW-0808">Transferase</keyword>